<proteinExistence type="predicted"/>
<feature type="transmembrane region" description="Helical" evidence="2">
    <location>
        <begin position="94"/>
        <end position="113"/>
    </location>
</feature>
<sequence length="293" mass="34127">MEEKQIYTYSRWKKLQDKFNLVKQEVQKTIQDLKPKTPKVKPSALTESEEIPEKLHPPTPEVISSEKPKLKKVSPNKSKPKIPRRFSLEFDEKILTYTLFFAIIAIVILGIFLSSRDKKPVQELPNRYFQTKILSPTLMPTPNPTSSPPVNQVLDGNPANWKTYRNEEKEIELKYPQDWTVEETTSTVTYFIGPFKGPDPIVGYIFFYTNLDEAINDMGHQFEQRNVTRQEFTINGWKALRVTVTTPEIAGWSMSDVLITGEKYIYRIWMGDPRLQFADVEQKILSTLRFMED</sequence>
<dbReference type="AlphaFoldDB" id="A0A0G0MCZ0"/>
<feature type="compositionally biased region" description="Basic residues" evidence="1">
    <location>
        <begin position="69"/>
        <end position="79"/>
    </location>
</feature>
<comment type="caution">
    <text evidence="3">The sequence shown here is derived from an EMBL/GenBank/DDBJ whole genome shotgun (WGS) entry which is preliminary data.</text>
</comment>
<evidence type="ECO:0000313" key="4">
    <source>
        <dbReference type="Proteomes" id="UP000034325"/>
    </source>
</evidence>
<protein>
    <submittedName>
        <fullName evidence="3">Uncharacterized protein</fullName>
    </submittedName>
</protein>
<gene>
    <name evidence="3" type="ORF">UT23_C0004G0024</name>
</gene>
<organism evidence="3 4">
    <name type="scientific">Candidatus Woesebacteria bacterium GW2011_GWA1_39_12</name>
    <dbReference type="NCBI Taxonomy" id="1618549"/>
    <lineage>
        <taxon>Bacteria</taxon>
        <taxon>Candidatus Woeseibacteriota</taxon>
    </lineage>
</organism>
<feature type="region of interest" description="Disordered" evidence="1">
    <location>
        <begin position="34"/>
        <end position="79"/>
    </location>
</feature>
<keyword evidence="2" id="KW-0472">Membrane</keyword>
<evidence type="ECO:0000256" key="2">
    <source>
        <dbReference type="SAM" id="Phobius"/>
    </source>
</evidence>
<keyword evidence="2" id="KW-0812">Transmembrane</keyword>
<name>A0A0G0MCZ0_9BACT</name>
<dbReference type="Proteomes" id="UP000034325">
    <property type="component" value="Unassembled WGS sequence"/>
</dbReference>
<evidence type="ECO:0000256" key="1">
    <source>
        <dbReference type="SAM" id="MobiDB-lite"/>
    </source>
</evidence>
<accession>A0A0G0MCZ0</accession>
<dbReference type="EMBL" id="LBWA01000004">
    <property type="protein sequence ID" value="KKQ98185.1"/>
    <property type="molecule type" value="Genomic_DNA"/>
</dbReference>
<keyword evidence="2" id="KW-1133">Transmembrane helix</keyword>
<evidence type="ECO:0000313" key="3">
    <source>
        <dbReference type="EMBL" id="KKQ98185.1"/>
    </source>
</evidence>
<reference evidence="3 4" key="1">
    <citation type="journal article" date="2015" name="Nature">
        <title>rRNA introns, odd ribosomes, and small enigmatic genomes across a large radiation of phyla.</title>
        <authorList>
            <person name="Brown C.T."/>
            <person name="Hug L.A."/>
            <person name="Thomas B.C."/>
            <person name="Sharon I."/>
            <person name="Castelle C.J."/>
            <person name="Singh A."/>
            <person name="Wilkins M.J."/>
            <person name="Williams K.H."/>
            <person name="Banfield J.F."/>
        </authorList>
    </citation>
    <scope>NUCLEOTIDE SEQUENCE [LARGE SCALE GENOMIC DNA]</scope>
</reference>